<dbReference type="Pfam" id="PF01656">
    <property type="entry name" value="CbiA"/>
    <property type="match status" value="1"/>
</dbReference>
<accession>A0A3M6AVH7</accession>
<dbReference type="Gene3D" id="3.40.50.300">
    <property type="entry name" value="P-loop containing nucleotide triphosphate hydrolases"/>
    <property type="match status" value="1"/>
</dbReference>
<protein>
    <submittedName>
        <fullName evidence="2">ATPase, ParA family</fullName>
    </submittedName>
</protein>
<dbReference type="Proteomes" id="UP000272241">
    <property type="component" value="Unassembled WGS sequence"/>
</dbReference>
<proteinExistence type="predicted"/>
<sequence>MIYSGGFMRVIAVLNQKGGSGKTTIATHLTRAFQLDGSSVLLVDSDPQGSARDWAAVLDDNPVTVVGIDRPTIDRDLRKF</sequence>
<reference evidence="2 3" key="1">
    <citation type="submission" date="2018-08" db="EMBL/GenBank/DDBJ databases">
        <title>Recombination of ecologically and evolutionarily significant loci maintains genetic cohesion in the Pseudomonas syringae species complex.</title>
        <authorList>
            <person name="Dillon M."/>
            <person name="Thakur S."/>
            <person name="Almeida R.N.D."/>
            <person name="Weir B.S."/>
            <person name="Guttman D.S."/>
        </authorList>
    </citation>
    <scope>NUCLEOTIDE SEQUENCE [LARGE SCALE GENOMIC DNA]</scope>
    <source>
        <strain evidence="2 3">ICMP 11895</strain>
    </source>
</reference>
<comment type="caution">
    <text evidence="2">The sequence shown here is derived from an EMBL/GenBank/DDBJ whole genome shotgun (WGS) entry which is preliminary data.</text>
</comment>
<gene>
    <name evidence="2" type="ORF">ALP15_101772</name>
</gene>
<dbReference type="InterPro" id="IPR027417">
    <property type="entry name" value="P-loop_NTPase"/>
</dbReference>
<dbReference type="AlphaFoldDB" id="A0A3M6AVH7"/>
<dbReference type="SUPFAM" id="SSF52540">
    <property type="entry name" value="P-loop containing nucleoside triphosphate hydrolases"/>
    <property type="match status" value="1"/>
</dbReference>
<dbReference type="InterPro" id="IPR050678">
    <property type="entry name" value="DNA_Partitioning_ATPase"/>
</dbReference>
<organism evidence="2 3">
    <name type="scientific">Pseudomonas savastanoi</name>
    <name type="common">Pseudomonas syringae pv. savastanoi</name>
    <dbReference type="NCBI Taxonomy" id="29438"/>
    <lineage>
        <taxon>Bacteria</taxon>
        <taxon>Pseudomonadati</taxon>
        <taxon>Pseudomonadota</taxon>
        <taxon>Gammaproteobacteria</taxon>
        <taxon>Pseudomonadales</taxon>
        <taxon>Pseudomonadaceae</taxon>
        <taxon>Pseudomonas</taxon>
    </lineage>
</organism>
<feature type="domain" description="CobQ/CobB/MinD/ParA nucleotide binding" evidence="1">
    <location>
        <begin position="11"/>
        <end position="53"/>
    </location>
</feature>
<dbReference type="PANTHER" id="PTHR13696">
    <property type="entry name" value="P-LOOP CONTAINING NUCLEOSIDE TRIPHOSPHATE HYDROLASE"/>
    <property type="match status" value="1"/>
</dbReference>
<evidence type="ECO:0000259" key="1">
    <source>
        <dbReference type="Pfam" id="PF01656"/>
    </source>
</evidence>
<dbReference type="CDD" id="cd02042">
    <property type="entry name" value="ParAB_family"/>
    <property type="match status" value="1"/>
</dbReference>
<evidence type="ECO:0000313" key="2">
    <source>
        <dbReference type="EMBL" id="RMV23330.1"/>
    </source>
</evidence>
<name>A0A3M6AVH7_PSESS</name>
<dbReference type="PANTHER" id="PTHR13696:SF96">
    <property type="entry name" value="COBQ_COBB_MIND_PARA NUCLEOTIDE BINDING DOMAIN-CONTAINING PROTEIN"/>
    <property type="match status" value="1"/>
</dbReference>
<evidence type="ECO:0000313" key="3">
    <source>
        <dbReference type="Proteomes" id="UP000272241"/>
    </source>
</evidence>
<dbReference type="InterPro" id="IPR002586">
    <property type="entry name" value="CobQ/CobB/MinD/ParA_Nub-bd_dom"/>
</dbReference>
<dbReference type="EMBL" id="RBUO01000056">
    <property type="protein sequence ID" value="RMV23330.1"/>
    <property type="molecule type" value="Genomic_DNA"/>
</dbReference>